<organism evidence="1 2">
    <name type="scientific">Roridomyces roridus</name>
    <dbReference type="NCBI Taxonomy" id="1738132"/>
    <lineage>
        <taxon>Eukaryota</taxon>
        <taxon>Fungi</taxon>
        <taxon>Dikarya</taxon>
        <taxon>Basidiomycota</taxon>
        <taxon>Agaricomycotina</taxon>
        <taxon>Agaricomycetes</taxon>
        <taxon>Agaricomycetidae</taxon>
        <taxon>Agaricales</taxon>
        <taxon>Marasmiineae</taxon>
        <taxon>Mycenaceae</taxon>
        <taxon>Roridomyces</taxon>
    </lineage>
</organism>
<keyword evidence="2" id="KW-1185">Reference proteome</keyword>
<evidence type="ECO:0008006" key="3">
    <source>
        <dbReference type="Google" id="ProtNLM"/>
    </source>
</evidence>
<gene>
    <name evidence="1" type="ORF">FB45DRAFT_953404</name>
</gene>
<comment type="caution">
    <text evidence="1">The sequence shown here is derived from an EMBL/GenBank/DDBJ whole genome shotgun (WGS) entry which is preliminary data.</text>
</comment>
<dbReference type="EMBL" id="JARKIF010000077">
    <property type="protein sequence ID" value="KAJ7605292.1"/>
    <property type="molecule type" value="Genomic_DNA"/>
</dbReference>
<dbReference type="Proteomes" id="UP001221142">
    <property type="component" value="Unassembled WGS sequence"/>
</dbReference>
<reference evidence="1" key="1">
    <citation type="submission" date="2023-03" db="EMBL/GenBank/DDBJ databases">
        <title>Massive genome expansion in bonnet fungi (Mycena s.s.) driven by repeated elements and novel gene families across ecological guilds.</title>
        <authorList>
            <consortium name="Lawrence Berkeley National Laboratory"/>
            <person name="Harder C.B."/>
            <person name="Miyauchi S."/>
            <person name="Viragh M."/>
            <person name="Kuo A."/>
            <person name="Thoen E."/>
            <person name="Andreopoulos B."/>
            <person name="Lu D."/>
            <person name="Skrede I."/>
            <person name="Drula E."/>
            <person name="Henrissat B."/>
            <person name="Morin E."/>
            <person name="Kohler A."/>
            <person name="Barry K."/>
            <person name="LaButti K."/>
            <person name="Morin E."/>
            <person name="Salamov A."/>
            <person name="Lipzen A."/>
            <person name="Mereny Z."/>
            <person name="Hegedus B."/>
            <person name="Baldrian P."/>
            <person name="Stursova M."/>
            <person name="Weitz H."/>
            <person name="Taylor A."/>
            <person name="Grigoriev I.V."/>
            <person name="Nagy L.G."/>
            <person name="Martin F."/>
            <person name="Kauserud H."/>
        </authorList>
    </citation>
    <scope>NUCLEOTIDE SEQUENCE</scope>
    <source>
        <strain evidence="1">9284</strain>
    </source>
</reference>
<dbReference type="Gene3D" id="1.10.510.10">
    <property type="entry name" value="Transferase(Phosphotransferase) domain 1"/>
    <property type="match status" value="1"/>
</dbReference>
<dbReference type="InterPro" id="IPR011009">
    <property type="entry name" value="Kinase-like_dom_sf"/>
</dbReference>
<name>A0AAD7AZT3_9AGAR</name>
<proteinExistence type="predicted"/>
<dbReference type="SUPFAM" id="SSF56112">
    <property type="entry name" value="Protein kinase-like (PK-like)"/>
    <property type="match status" value="1"/>
</dbReference>
<evidence type="ECO:0000313" key="1">
    <source>
        <dbReference type="EMBL" id="KAJ7605292.1"/>
    </source>
</evidence>
<dbReference type="AlphaFoldDB" id="A0AAD7AZT3"/>
<evidence type="ECO:0000313" key="2">
    <source>
        <dbReference type="Proteomes" id="UP001221142"/>
    </source>
</evidence>
<protein>
    <recommendedName>
        <fullName evidence="3">Protein kinase domain-containing protein</fullName>
    </recommendedName>
</protein>
<sequence>MTTLTFLCPLICDKTILRPKPEEPFRLRLVAEKEFAEEEWTVDAIEIVKREWIRPRSIFRAQIKRPNDPPLDVVLKMDFWGSRREELVHEANVYQGVGRELCADVLPAFYGCFQTEINSTIVTCLVLEDCGEPMMKPLDEMNGHFQSELLKAVHAIHKKGLEHGDIYPCNILVVDGHPVLIDLKFSKPHECGLRMKLVCGTLTPTEEEYGCNELYDLICRMGHWRTSKHPFHGGLFSRFIRCPVVLQGLHPEKLS</sequence>
<accession>A0AAD7AZT3</accession>